<name>A0A0P9ABK7_9CLOT</name>
<gene>
    <name evidence="2" type="ORF">OXPF_42400</name>
</gene>
<keyword evidence="3" id="KW-1185">Reference proteome</keyword>
<dbReference type="GO" id="GO:0004190">
    <property type="term" value="F:aspartic-type endopeptidase activity"/>
    <property type="evidence" value="ECO:0007669"/>
    <property type="project" value="InterPro"/>
</dbReference>
<organism evidence="2 3">
    <name type="scientific">Oxobacter pfennigii</name>
    <dbReference type="NCBI Taxonomy" id="36849"/>
    <lineage>
        <taxon>Bacteria</taxon>
        <taxon>Bacillati</taxon>
        <taxon>Bacillota</taxon>
        <taxon>Clostridia</taxon>
        <taxon>Eubacteriales</taxon>
        <taxon>Clostridiaceae</taxon>
        <taxon>Oxobacter</taxon>
    </lineage>
</organism>
<feature type="transmembrane region" description="Helical" evidence="1">
    <location>
        <begin position="6"/>
        <end position="26"/>
    </location>
</feature>
<dbReference type="STRING" id="36849.OXPF_42400"/>
<keyword evidence="1" id="KW-0812">Transmembrane</keyword>
<dbReference type="Proteomes" id="UP000050326">
    <property type="component" value="Unassembled WGS sequence"/>
</dbReference>
<proteinExistence type="predicted"/>
<dbReference type="GO" id="GO:0006508">
    <property type="term" value="P:proteolysis"/>
    <property type="evidence" value="ECO:0007669"/>
    <property type="project" value="InterPro"/>
</dbReference>
<dbReference type="AlphaFoldDB" id="A0A0P9ABK7"/>
<keyword evidence="1" id="KW-1133">Transmembrane helix</keyword>
<accession>A0A0P9ABK7</accession>
<dbReference type="InterPro" id="IPR001872">
    <property type="entry name" value="Peptidase_A8"/>
</dbReference>
<evidence type="ECO:0000313" key="3">
    <source>
        <dbReference type="Proteomes" id="UP000050326"/>
    </source>
</evidence>
<dbReference type="EMBL" id="LKET01000068">
    <property type="protein sequence ID" value="KPU42455.1"/>
    <property type="molecule type" value="Genomic_DNA"/>
</dbReference>
<feature type="transmembrane region" description="Helical" evidence="1">
    <location>
        <begin position="61"/>
        <end position="82"/>
    </location>
</feature>
<reference evidence="2 3" key="1">
    <citation type="submission" date="2015-09" db="EMBL/GenBank/DDBJ databases">
        <title>Genome sequence of Oxobacter pfennigii DSM 3222.</title>
        <authorList>
            <person name="Poehlein A."/>
            <person name="Bengelsdorf F.R."/>
            <person name="Schiel-Bengelsdorf B."/>
            <person name="Duerre P."/>
            <person name="Daniel R."/>
        </authorList>
    </citation>
    <scope>NUCLEOTIDE SEQUENCE [LARGE SCALE GENOMIC DNA]</scope>
    <source>
        <strain evidence="2 3">DSM 3222</strain>
    </source>
</reference>
<evidence type="ECO:0000313" key="2">
    <source>
        <dbReference type="EMBL" id="KPU42455.1"/>
    </source>
</evidence>
<dbReference type="OrthoDB" id="1653128at2"/>
<feature type="transmembrane region" description="Helical" evidence="1">
    <location>
        <begin position="134"/>
        <end position="152"/>
    </location>
</feature>
<comment type="caution">
    <text evidence="2">The sequence shown here is derived from an EMBL/GenBank/DDBJ whole genome shotgun (WGS) entry which is preliminary data.</text>
</comment>
<protein>
    <submittedName>
        <fullName evidence="2">Signal peptidase (SPase) II</fullName>
    </submittedName>
</protein>
<feature type="transmembrane region" description="Helical" evidence="1">
    <location>
        <begin position="94"/>
        <end position="114"/>
    </location>
</feature>
<dbReference type="RefSeq" id="WP_054877162.1">
    <property type="nucleotide sequence ID" value="NZ_LKET01000068.1"/>
</dbReference>
<dbReference type="GO" id="GO:0016020">
    <property type="term" value="C:membrane"/>
    <property type="evidence" value="ECO:0007669"/>
    <property type="project" value="InterPro"/>
</dbReference>
<evidence type="ECO:0000256" key="1">
    <source>
        <dbReference type="SAM" id="Phobius"/>
    </source>
</evidence>
<sequence>MKKPFVFSLVLIVIDQAIKLFIAHYYINADAVLLPGILFFRPVQNINLTWIASIIDYKTPALLMIVIQIFSLAIITFSYRYLSYLWNQGKKLLNGMLIFFIAGIMCSFIDVAFWGGSLDFLRLFDLFTFDFKDVYLNIASGFVLFYTGNYLIKAYSKMSKAERKQTGLCLWIKNGMPSSPIG</sequence>
<dbReference type="Pfam" id="PF01252">
    <property type="entry name" value="Peptidase_A8"/>
    <property type="match status" value="1"/>
</dbReference>
<keyword evidence="1" id="KW-0472">Membrane</keyword>